<dbReference type="OMA" id="WACIEAH"/>
<dbReference type="Pfam" id="PF12796">
    <property type="entry name" value="Ank_2"/>
    <property type="match status" value="1"/>
</dbReference>
<dbReference type="OrthoDB" id="539213at2759"/>
<accession>A0A8J5XKP8</accession>
<dbReference type="SUPFAM" id="SSF48403">
    <property type="entry name" value="Ankyrin repeat"/>
    <property type="match status" value="1"/>
</dbReference>
<dbReference type="InterPro" id="IPR036770">
    <property type="entry name" value="Ankyrin_rpt-contain_sf"/>
</dbReference>
<evidence type="ECO:0000256" key="2">
    <source>
        <dbReference type="ARBA" id="ARBA00023043"/>
    </source>
</evidence>
<feature type="repeat" description="ANK" evidence="3">
    <location>
        <begin position="66"/>
        <end position="98"/>
    </location>
</feature>
<dbReference type="SMART" id="SM00248">
    <property type="entry name" value="ANK"/>
    <property type="match status" value="2"/>
</dbReference>
<dbReference type="PROSITE" id="PS50297">
    <property type="entry name" value="ANK_REP_REGION"/>
    <property type="match status" value="2"/>
</dbReference>
<reference evidence="4" key="1">
    <citation type="submission" date="2021-05" db="EMBL/GenBank/DDBJ databases">
        <title>The genome of the haptophyte Pavlova lutheri (Diacronema luteri, Pavlovales) - a model for lipid biosynthesis in eukaryotic algae.</title>
        <authorList>
            <person name="Hulatt C.J."/>
            <person name="Posewitz M.C."/>
        </authorList>
    </citation>
    <scope>NUCLEOTIDE SEQUENCE</scope>
    <source>
        <strain evidence="4">NIVA-4/92</strain>
    </source>
</reference>
<evidence type="ECO:0000313" key="4">
    <source>
        <dbReference type="EMBL" id="KAG8466528.1"/>
    </source>
</evidence>
<dbReference type="PANTHER" id="PTHR24171">
    <property type="entry name" value="ANKYRIN REPEAT DOMAIN-CONTAINING PROTEIN 39-RELATED"/>
    <property type="match status" value="1"/>
</dbReference>
<dbReference type="Proteomes" id="UP000751190">
    <property type="component" value="Unassembled WGS sequence"/>
</dbReference>
<dbReference type="Gene3D" id="1.25.40.20">
    <property type="entry name" value="Ankyrin repeat-containing domain"/>
    <property type="match status" value="2"/>
</dbReference>
<name>A0A8J5XKP8_DIALT</name>
<gene>
    <name evidence="4" type="ORF">KFE25_007907</name>
</gene>
<dbReference type="InterPro" id="IPR002110">
    <property type="entry name" value="Ankyrin_rpt"/>
</dbReference>
<organism evidence="4 5">
    <name type="scientific">Diacronema lutheri</name>
    <name type="common">Unicellular marine alga</name>
    <name type="synonym">Monochrysis lutheri</name>
    <dbReference type="NCBI Taxonomy" id="2081491"/>
    <lineage>
        <taxon>Eukaryota</taxon>
        <taxon>Haptista</taxon>
        <taxon>Haptophyta</taxon>
        <taxon>Pavlovophyceae</taxon>
        <taxon>Pavlovales</taxon>
        <taxon>Pavlovaceae</taxon>
        <taxon>Diacronema</taxon>
    </lineage>
</organism>
<keyword evidence="1" id="KW-0677">Repeat</keyword>
<proteinExistence type="predicted"/>
<comment type="caution">
    <text evidence="4">The sequence shown here is derived from an EMBL/GenBank/DDBJ whole genome shotgun (WGS) entry which is preliminary data.</text>
</comment>
<dbReference type="AlphaFoldDB" id="A0A8J5XKP8"/>
<keyword evidence="2 3" id="KW-0040">ANK repeat</keyword>
<evidence type="ECO:0000256" key="3">
    <source>
        <dbReference type="PROSITE-ProRule" id="PRU00023"/>
    </source>
</evidence>
<evidence type="ECO:0000256" key="1">
    <source>
        <dbReference type="ARBA" id="ARBA00022737"/>
    </source>
</evidence>
<dbReference type="PANTHER" id="PTHR24171:SF9">
    <property type="entry name" value="ANKYRIN REPEAT DOMAIN-CONTAINING PROTEIN 39"/>
    <property type="match status" value="1"/>
</dbReference>
<feature type="repeat" description="ANK" evidence="3">
    <location>
        <begin position="32"/>
        <end position="54"/>
    </location>
</feature>
<evidence type="ECO:0000313" key="5">
    <source>
        <dbReference type="Proteomes" id="UP000751190"/>
    </source>
</evidence>
<sequence>MAGYFEAGELGHVEKLAFFVESERDLTVADGDGMTLLHHAAKNGHLDACRLLVESRRVDIELQDREGRTPLHWACIEAHVAVGRFLELAGASTDPQDQYGRTPLSYLPQAARMTGARDGPSGVLKLDGSADNAVRDTLHPGHTIYAQGGVAQAVKLHTNGKAA</sequence>
<keyword evidence="5" id="KW-1185">Reference proteome</keyword>
<dbReference type="PROSITE" id="PS50088">
    <property type="entry name" value="ANK_REPEAT"/>
    <property type="match status" value="2"/>
</dbReference>
<protein>
    <submittedName>
        <fullName evidence="4">Uncharacterized protein</fullName>
    </submittedName>
</protein>
<dbReference type="EMBL" id="JAGTXO010000007">
    <property type="protein sequence ID" value="KAG8466528.1"/>
    <property type="molecule type" value="Genomic_DNA"/>
</dbReference>